<evidence type="ECO:0000313" key="2">
    <source>
        <dbReference type="EMBL" id="TDW18522.1"/>
    </source>
</evidence>
<dbReference type="Proteomes" id="UP000295447">
    <property type="component" value="Unassembled WGS sequence"/>
</dbReference>
<evidence type="ECO:0000259" key="1">
    <source>
        <dbReference type="Pfam" id="PF13472"/>
    </source>
</evidence>
<keyword evidence="3" id="KW-1185">Reference proteome</keyword>
<dbReference type="GO" id="GO:0016787">
    <property type="term" value="F:hydrolase activity"/>
    <property type="evidence" value="ECO:0007669"/>
    <property type="project" value="UniProtKB-KW"/>
</dbReference>
<sequence>MAGSWWMRVPALGQPPSAFTGYADLLAARMWHGDRWPTLVNYGCPGETTESFVAGPCPWSAAGFALHDTFSGPQLDAAVRFLRAHRGRVDLVTVSLWGNDANAFVASCNGNVQCIVDGAPAAIARVAGNLRTLRRAAPDADLVVIGAYDAKLGAFELTGPIFTALNRTMADAARSARATYVNPMPIFDAMTALTY</sequence>
<dbReference type="InterPro" id="IPR013830">
    <property type="entry name" value="SGNH_hydro"/>
</dbReference>
<proteinExistence type="predicted"/>
<reference evidence="2 3" key="1">
    <citation type="submission" date="2019-03" db="EMBL/GenBank/DDBJ databases">
        <title>Genomic Encyclopedia of Type Strains, Phase III (KMG-III): the genomes of soil and plant-associated and newly described type strains.</title>
        <authorList>
            <person name="Whitman W."/>
        </authorList>
    </citation>
    <scope>NUCLEOTIDE SEQUENCE [LARGE SCALE GENOMIC DNA]</scope>
    <source>
        <strain evidence="2 3">VKM Ac-2570</strain>
    </source>
</reference>
<gene>
    <name evidence="2" type="ORF">EV650_5110</name>
</gene>
<dbReference type="Gene3D" id="3.40.50.1110">
    <property type="entry name" value="SGNH hydrolase"/>
    <property type="match status" value="1"/>
</dbReference>
<accession>A0A4R7ZLX1</accession>
<name>A0A4R7ZLX1_9ACTN</name>
<dbReference type="InterPro" id="IPR036514">
    <property type="entry name" value="SGNH_hydro_sf"/>
</dbReference>
<comment type="caution">
    <text evidence="2">The sequence shown here is derived from an EMBL/GenBank/DDBJ whole genome shotgun (WGS) entry which is preliminary data.</text>
</comment>
<organism evidence="2 3">
    <name type="scientific">Kribbella kalugense</name>
    <dbReference type="NCBI Taxonomy" id="2512221"/>
    <lineage>
        <taxon>Bacteria</taxon>
        <taxon>Bacillati</taxon>
        <taxon>Actinomycetota</taxon>
        <taxon>Actinomycetes</taxon>
        <taxon>Propionibacteriales</taxon>
        <taxon>Kribbellaceae</taxon>
        <taxon>Kribbella</taxon>
    </lineage>
</organism>
<keyword evidence="2" id="KW-0378">Hydrolase</keyword>
<feature type="domain" description="SGNH hydrolase-type esterase" evidence="1">
    <location>
        <begin position="14"/>
        <end position="187"/>
    </location>
</feature>
<dbReference type="AlphaFoldDB" id="A0A4R7ZLX1"/>
<dbReference type="OrthoDB" id="154486at2"/>
<protein>
    <submittedName>
        <fullName evidence="2">GDSL-like lipase/acylhydrolase family protein</fullName>
    </submittedName>
</protein>
<evidence type="ECO:0000313" key="3">
    <source>
        <dbReference type="Proteomes" id="UP000295447"/>
    </source>
</evidence>
<dbReference type="SUPFAM" id="SSF52266">
    <property type="entry name" value="SGNH hydrolase"/>
    <property type="match status" value="1"/>
</dbReference>
<dbReference type="EMBL" id="SODF01000002">
    <property type="protein sequence ID" value="TDW18522.1"/>
    <property type="molecule type" value="Genomic_DNA"/>
</dbReference>
<dbReference type="Pfam" id="PF13472">
    <property type="entry name" value="Lipase_GDSL_2"/>
    <property type="match status" value="1"/>
</dbReference>